<keyword evidence="6" id="KW-1185">Reference proteome</keyword>
<accession>A0A915HFA5</accession>
<dbReference type="WBParaSite" id="nRc.2.0.1.t00737-RA">
    <property type="protein sequence ID" value="nRc.2.0.1.t00737-RA"/>
    <property type="gene ID" value="nRc.2.0.1.g00737"/>
</dbReference>
<sequence length="154" mass="17058">MKSLVAFSLLFAAVYSNSPEKVHCGKGEVWTDGCVPPCPETCPPYIRRPCPLMCRLGGCTCKTGYVRDQYKNNTCVPKDKCPEYVSTTATPQKCTKDEQWSDCALLPVSCQRVCPNAPPTGIMCAQVCHEGCVCKRGYVRDPRKGYKCVEEDKC</sequence>
<reference evidence="7" key="1">
    <citation type="submission" date="2022-11" db="UniProtKB">
        <authorList>
            <consortium name="WormBaseParasite"/>
        </authorList>
    </citation>
    <scope>IDENTIFICATION</scope>
</reference>
<keyword evidence="3" id="KW-1015">Disulfide bond</keyword>
<keyword evidence="1" id="KW-0646">Protease inhibitor</keyword>
<evidence type="ECO:0000256" key="3">
    <source>
        <dbReference type="ARBA" id="ARBA00023157"/>
    </source>
</evidence>
<dbReference type="InterPro" id="IPR036084">
    <property type="entry name" value="Ser_inhib-like_sf"/>
</dbReference>
<evidence type="ECO:0000313" key="6">
    <source>
        <dbReference type="Proteomes" id="UP000887565"/>
    </source>
</evidence>
<evidence type="ECO:0000313" key="7">
    <source>
        <dbReference type="WBParaSite" id="nRc.2.0.1.t00737-RA"/>
    </source>
</evidence>
<feature type="domain" description="TIL" evidence="5">
    <location>
        <begin position="24"/>
        <end position="81"/>
    </location>
</feature>
<feature type="chain" id="PRO_5036953692" evidence="4">
    <location>
        <begin position="17"/>
        <end position="154"/>
    </location>
</feature>
<evidence type="ECO:0000256" key="2">
    <source>
        <dbReference type="ARBA" id="ARBA00022900"/>
    </source>
</evidence>
<evidence type="ECO:0000259" key="5">
    <source>
        <dbReference type="Pfam" id="PF01826"/>
    </source>
</evidence>
<evidence type="ECO:0000256" key="1">
    <source>
        <dbReference type="ARBA" id="ARBA00022690"/>
    </source>
</evidence>
<dbReference type="SUPFAM" id="SSF57567">
    <property type="entry name" value="Serine protease inhibitors"/>
    <property type="match status" value="2"/>
</dbReference>
<name>A0A915HFA5_ROMCU</name>
<dbReference type="GO" id="GO:0004867">
    <property type="term" value="F:serine-type endopeptidase inhibitor activity"/>
    <property type="evidence" value="ECO:0007669"/>
    <property type="project" value="UniProtKB-KW"/>
</dbReference>
<keyword evidence="2" id="KW-0722">Serine protease inhibitor</keyword>
<feature type="domain" description="TIL" evidence="5">
    <location>
        <begin position="94"/>
        <end position="154"/>
    </location>
</feature>
<proteinExistence type="predicted"/>
<dbReference type="InterPro" id="IPR051368">
    <property type="entry name" value="SerProtInhib-TIL_Domain"/>
</dbReference>
<dbReference type="Proteomes" id="UP000887565">
    <property type="component" value="Unplaced"/>
</dbReference>
<dbReference type="OMA" id="SGCIRRQ"/>
<feature type="signal peptide" evidence="4">
    <location>
        <begin position="1"/>
        <end position="16"/>
    </location>
</feature>
<dbReference type="Gene3D" id="2.10.25.10">
    <property type="entry name" value="Laminin"/>
    <property type="match status" value="2"/>
</dbReference>
<dbReference type="Pfam" id="PF01826">
    <property type="entry name" value="TIL"/>
    <property type="match status" value="2"/>
</dbReference>
<protein>
    <submittedName>
        <fullName evidence="7">TIL domain-containing protein</fullName>
    </submittedName>
</protein>
<dbReference type="AlphaFoldDB" id="A0A915HFA5"/>
<dbReference type="PANTHER" id="PTHR23259">
    <property type="entry name" value="RIDDLE"/>
    <property type="match status" value="1"/>
</dbReference>
<organism evidence="6 7">
    <name type="scientific">Romanomermis culicivorax</name>
    <name type="common">Nematode worm</name>
    <dbReference type="NCBI Taxonomy" id="13658"/>
    <lineage>
        <taxon>Eukaryota</taxon>
        <taxon>Metazoa</taxon>
        <taxon>Ecdysozoa</taxon>
        <taxon>Nematoda</taxon>
        <taxon>Enoplea</taxon>
        <taxon>Dorylaimia</taxon>
        <taxon>Mermithida</taxon>
        <taxon>Mermithoidea</taxon>
        <taxon>Mermithidae</taxon>
        <taxon>Romanomermis</taxon>
    </lineage>
</organism>
<keyword evidence="4" id="KW-0732">Signal</keyword>
<evidence type="ECO:0000256" key="4">
    <source>
        <dbReference type="SAM" id="SignalP"/>
    </source>
</evidence>
<dbReference type="CDD" id="cd19941">
    <property type="entry name" value="TIL"/>
    <property type="match status" value="2"/>
</dbReference>
<dbReference type="InterPro" id="IPR002919">
    <property type="entry name" value="TIL_dom"/>
</dbReference>
<dbReference type="PANTHER" id="PTHR23259:SF70">
    <property type="entry name" value="ACCESSORY GLAND PROTEIN ACP62F-RELATED"/>
    <property type="match status" value="1"/>
</dbReference>